<evidence type="ECO:0000313" key="2">
    <source>
        <dbReference type="EMBL" id="KRH61845.1"/>
    </source>
</evidence>
<keyword evidence="1" id="KW-0472">Membrane</keyword>
<dbReference type="EnsemblPlants" id="KRH61845">
    <property type="protein sequence ID" value="KRH61845"/>
    <property type="gene ID" value="GLYMA_04G071200"/>
</dbReference>
<evidence type="ECO:0000313" key="3">
    <source>
        <dbReference type="EnsemblPlants" id="KRH61845"/>
    </source>
</evidence>
<dbReference type="InParanoid" id="K7KIM7"/>
<reference evidence="2" key="3">
    <citation type="submission" date="2018-07" db="EMBL/GenBank/DDBJ databases">
        <title>WGS assembly of Glycine max.</title>
        <authorList>
            <person name="Schmutz J."/>
            <person name="Cannon S."/>
            <person name="Schlueter J."/>
            <person name="Ma J."/>
            <person name="Mitros T."/>
            <person name="Nelson W."/>
            <person name="Hyten D."/>
            <person name="Song Q."/>
            <person name="Thelen J."/>
            <person name="Cheng J."/>
            <person name="Xu D."/>
            <person name="Hellsten U."/>
            <person name="May G."/>
            <person name="Yu Y."/>
            <person name="Sakurai T."/>
            <person name="Umezawa T."/>
            <person name="Bhattacharyya M."/>
            <person name="Sandhu D."/>
            <person name="Valliyodan B."/>
            <person name="Lindquist E."/>
            <person name="Peto M."/>
            <person name="Grant D."/>
            <person name="Shu S."/>
            <person name="Goodstein D."/>
            <person name="Barry K."/>
            <person name="Futrell-Griggs M."/>
            <person name="Abernathy B."/>
            <person name="Du J."/>
            <person name="Tian Z."/>
            <person name="Zhu L."/>
            <person name="Gill N."/>
            <person name="Joshi T."/>
            <person name="Libault M."/>
            <person name="Sethuraman A."/>
            <person name="Zhang X."/>
            <person name="Shinozaki K."/>
            <person name="Nguyen H."/>
            <person name="Wing R."/>
            <person name="Cregan P."/>
            <person name="Specht J."/>
            <person name="Grimwood J."/>
            <person name="Rokhsar D."/>
            <person name="Stacey G."/>
            <person name="Shoemaker R."/>
            <person name="Jackson S."/>
        </authorList>
    </citation>
    <scope>NUCLEOTIDE SEQUENCE</scope>
    <source>
        <tissue evidence="2">Callus</tissue>
    </source>
</reference>
<gene>
    <name evidence="2" type="ORF">GLYMA_04G071200</name>
</gene>
<organism evidence="3">
    <name type="scientific">Glycine max</name>
    <name type="common">Soybean</name>
    <name type="synonym">Glycine hispida</name>
    <dbReference type="NCBI Taxonomy" id="3847"/>
    <lineage>
        <taxon>Eukaryota</taxon>
        <taxon>Viridiplantae</taxon>
        <taxon>Streptophyta</taxon>
        <taxon>Embryophyta</taxon>
        <taxon>Tracheophyta</taxon>
        <taxon>Spermatophyta</taxon>
        <taxon>Magnoliopsida</taxon>
        <taxon>eudicotyledons</taxon>
        <taxon>Gunneridae</taxon>
        <taxon>Pentapetalae</taxon>
        <taxon>rosids</taxon>
        <taxon>fabids</taxon>
        <taxon>Fabales</taxon>
        <taxon>Fabaceae</taxon>
        <taxon>Papilionoideae</taxon>
        <taxon>50 kb inversion clade</taxon>
        <taxon>NPAAA clade</taxon>
        <taxon>indigoferoid/millettioid clade</taxon>
        <taxon>Phaseoleae</taxon>
        <taxon>Glycine</taxon>
        <taxon>Glycine subgen. Soja</taxon>
    </lineage>
</organism>
<name>K7KIM7_SOYBN</name>
<feature type="transmembrane region" description="Helical" evidence="1">
    <location>
        <begin position="35"/>
        <end position="53"/>
    </location>
</feature>
<protein>
    <submittedName>
        <fullName evidence="2 3">Uncharacterized protein</fullName>
    </submittedName>
</protein>
<keyword evidence="4" id="KW-1185">Reference proteome</keyword>
<keyword evidence="1" id="KW-0812">Transmembrane</keyword>
<evidence type="ECO:0000313" key="4">
    <source>
        <dbReference type="Proteomes" id="UP000008827"/>
    </source>
</evidence>
<accession>K7KIM7</accession>
<dbReference type="PaxDb" id="3847-GLYMA04G07525.1"/>
<proteinExistence type="predicted"/>
<evidence type="ECO:0000256" key="1">
    <source>
        <dbReference type="SAM" id="Phobius"/>
    </source>
</evidence>
<dbReference type="AlphaFoldDB" id="K7KIM7"/>
<reference evidence="3" key="2">
    <citation type="submission" date="2018-02" db="UniProtKB">
        <authorList>
            <consortium name="EnsemblPlants"/>
        </authorList>
    </citation>
    <scope>IDENTIFICATION</scope>
    <source>
        <strain evidence="3">Williams 82</strain>
    </source>
</reference>
<dbReference type="HOGENOM" id="CLU_2337744_0_0_1"/>
<reference evidence="2 3" key="1">
    <citation type="journal article" date="2010" name="Nature">
        <title>Genome sequence of the palaeopolyploid soybean.</title>
        <authorList>
            <person name="Schmutz J."/>
            <person name="Cannon S.B."/>
            <person name="Schlueter J."/>
            <person name="Ma J."/>
            <person name="Mitros T."/>
            <person name="Nelson W."/>
            <person name="Hyten D.L."/>
            <person name="Song Q."/>
            <person name="Thelen J.J."/>
            <person name="Cheng J."/>
            <person name="Xu D."/>
            <person name="Hellsten U."/>
            <person name="May G.D."/>
            <person name="Yu Y."/>
            <person name="Sakurai T."/>
            <person name="Umezawa T."/>
            <person name="Bhattacharyya M.K."/>
            <person name="Sandhu D."/>
            <person name="Valliyodan B."/>
            <person name="Lindquist E."/>
            <person name="Peto M."/>
            <person name="Grant D."/>
            <person name="Shu S."/>
            <person name="Goodstein D."/>
            <person name="Barry K."/>
            <person name="Futrell-Griggs M."/>
            <person name="Abernathy B."/>
            <person name="Du J."/>
            <person name="Tian Z."/>
            <person name="Zhu L."/>
            <person name="Gill N."/>
            <person name="Joshi T."/>
            <person name="Libault M."/>
            <person name="Sethuraman A."/>
            <person name="Zhang X.-C."/>
            <person name="Shinozaki K."/>
            <person name="Nguyen H.T."/>
            <person name="Wing R.A."/>
            <person name="Cregan P."/>
            <person name="Specht J."/>
            <person name="Grimwood J."/>
            <person name="Rokhsar D."/>
            <person name="Stacey G."/>
            <person name="Shoemaker R.C."/>
            <person name="Jackson S.A."/>
        </authorList>
    </citation>
    <scope>NUCLEOTIDE SEQUENCE [LARGE SCALE GENOMIC DNA]</scope>
    <source>
        <strain evidence="3">cv. Williams 82</strain>
        <tissue evidence="2">Callus</tissue>
    </source>
</reference>
<dbReference type="Gramene" id="KRH61845">
    <property type="protein sequence ID" value="KRH61845"/>
    <property type="gene ID" value="GLYMA_04G071200"/>
</dbReference>
<dbReference type="EMBL" id="CM000837">
    <property type="protein sequence ID" value="KRH61845.1"/>
    <property type="molecule type" value="Genomic_DNA"/>
</dbReference>
<dbReference type="Proteomes" id="UP000008827">
    <property type="component" value="Chromosome 4"/>
</dbReference>
<sequence>MYQPTIKLRYNRSSGGKRTSVFNIHVKGVPGNQPIFFIFFSPLYSLLFFFRCNDFFLSVIVKKFFCSLGTSFLKCYGMIERTTIHLLQLLQIITRLHFITF</sequence>
<keyword evidence="1" id="KW-1133">Transmembrane helix</keyword>